<evidence type="ECO:0000256" key="9">
    <source>
        <dbReference type="RuleBase" id="RU003862"/>
    </source>
</evidence>
<evidence type="ECO:0000256" key="5">
    <source>
        <dbReference type="ARBA" id="ARBA00022827"/>
    </source>
</evidence>
<accession>A0A9Q4CM17</accession>
<reference evidence="10" key="1">
    <citation type="submission" date="2022-08" db="EMBL/GenBank/DDBJ databases">
        <authorList>
            <person name="Dale J.L."/>
        </authorList>
    </citation>
    <scope>NUCLEOTIDE SEQUENCE</scope>
    <source>
        <strain evidence="10">2022EL-00758</strain>
    </source>
</reference>
<evidence type="ECO:0000256" key="7">
    <source>
        <dbReference type="ARBA" id="ARBA00034478"/>
    </source>
</evidence>
<proteinExistence type="inferred from homology"/>
<dbReference type="Pfam" id="PF02219">
    <property type="entry name" value="MTHFR"/>
    <property type="match status" value="1"/>
</dbReference>
<organism evidence="10 11">
    <name type="scientific">Morganella morganii</name>
    <name type="common">Proteus morganii</name>
    <dbReference type="NCBI Taxonomy" id="582"/>
    <lineage>
        <taxon>Bacteria</taxon>
        <taxon>Pseudomonadati</taxon>
        <taxon>Pseudomonadota</taxon>
        <taxon>Gammaproteobacteria</taxon>
        <taxon>Enterobacterales</taxon>
        <taxon>Morganellaceae</taxon>
        <taxon>Morganella</taxon>
    </lineage>
</organism>
<dbReference type="Gene3D" id="3.20.20.220">
    <property type="match status" value="1"/>
</dbReference>
<comment type="pathway">
    <text evidence="7">Amino-acid biosynthesis; L-methionine biosynthesis via de novo pathway.</text>
</comment>
<comment type="similarity">
    <text evidence="3 9">Belongs to the methylenetetrahydrofolate reductase family.</text>
</comment>
<dbReference type="InterPro" id="IPR029041">
    <property type="entry name" value="FAD-linked_oxidoreductase-like"/>
</dbReference>
<comment type="catalytic activity">
    <reaction evidence="8">
        <text>(6S)-5-methyl-5,6,7,8-tetrahydrofolate + NAD(+) = (6R)-5,10-methylene-5,6,7,8-tetrahydrofolate + NADH + H(+)</text>
        <dbReference type="Rhea" id="RHEA:19821"/>
        <dbReference type="ChEBI" id="CHEBI:15378"/>
        <dbReference type="ChEBI" id="CHEBI:15636"/>
        <dbReference type="ChEBI" id="CHEBI:18608"/>
        <dbReference type="ChEBI" id="CHEBI:57540"/>
        <dbReference type="ChEBI" id="CHEBI:57945"/>
        <dbReference type="EC" id="1.5.1.54"/>
    </reaction>
    <physiologicalReaction direction="right-to-left" evidence="8">
        <dbReference type="Rhea" id="RHEA:19823"/>
    </physiologicalReaction>
</comment>
<keyword evidence="6 9" id="KW-0560">Oxidoreductase</keyword>
<dbReference type="InterPro" id="IPR003171">
    <property type="entry name" value="Mehydrof_redctse-like"/>
</dbReference>
<dbReference type="GO" id="GO:0071949">
    <property type="term" value="F:FAD binding"/>
    <property type="evidence" value="ECO:0007669"/>
    <property type="project" value="TreeGrafter"/>
</dbReference>
<dbReference type="EMBL" id="JAPNMI010000001">
    <property type="protein sequence ID" value="MCY0788331.1"/>
    <property type="molecule type" value="Genomic_DNA"/>
</dbReference>
<sequence>MNGISFEINAVSENNNGVELLKSLVEFTETLNPLFYTVNTEIGMMPQAATFDTCMVLKQYTGKKIIPHIAINNKDECELDCILSRYINAGISSLFLIRGDKHIPGAEKSFNYAIDLIRYCRENFREAEIRAAIYPDFHKETVSPAEERYWIKEKAGFGIREFICQFCLNSDAISHLKQTGGHDIRIVPSLFPLVNFSFIEKFTKANGIGYPSWIRKTISDPSLVSVTDEGIALTRFFIRSALSESGRLHLFTLNNPDLLKKIFSETV</sequence>
<gene>
    <name evidence="10" type="ORF">N0392_01330</name>
</gene>
<dbReference type="PANTHER" id="PTHR45754">
    <property type="entry name" value="METHYLENETETRAHYDROFOLATE REDUCTASE"/>
    <property type="match status" value="1"/>
</dbReference>
<dbReference type="GO" id="GO:0009086">
    <property type="term" value="P:methionine biosynthetic process"/>
    <property type="evidence" value="ECO:0007669"/>
    <property type="project" value="TreeGrafter"/>
</dbReference>
<dbReference type="SUPFAM" id="SSF51730">
    <property type="entry name" value="FAD-linked oxidoreductase"/>
    <property type="match status" value="1"/>
</dbReference>
<keyword evidence="5 9" id="KW-0274">FAD</keyword>
<keyword evidence="4 9" id="KW-0285">Flavoprotein</keyword>
<dbReference type="GO" id="GO:0035999">
    <property type="term" value="P:tetrahydrofolate interconversion"/>
    <property type="evidence" value="ECO:0007669"/>
    <property type="project" value="TreeGrafter"/>
</dbReference>
<dbReference type="PANTHER" id="PTHR45754:SF3">
    <property type="entry name" value="METHYLENETETRAHYDROFOLATE REDUCTASE (NADPH)"/>
    <property type="match status" value="1"/>
</dbReference>
<evidence type="ECO:0000256" key="4">
    <source>
        <dbReference type="ARBA" id="ARBA00022630"/>
    </source>
</evidence>
<comment type="pathway">
    <text evidence="2 9">One-carbon metabolism; tetrahydrofolate interconversion.</text>
</comment>
<evidence type="ECO:0000256" key="1">
    <source>
        <dbReference type="ARBA" id="ARBA00001974"/>
    </source>
</evidence>
<evidence type="ECO:0000256" key="2">
    <source>
        <dbReference type="ARBA" id="ARBA00004777"/>
    </source>
</evidence>
<dbReference type="AlphaFoldDB" id="A0A9Q4CM17"/>
<dbReference type="GO" id="GO:0005829">
    <property type="term" value="C:cytosol"/>
    <property type="evidence" value="ECO:0007669"/>
    <property type="project" value="TreeGrafter"/>
</dbReference>
<evidence type="ECO:0000313" key="11">
    <source>
        <dbReference type="Proteomes" id="UP001076655"/>
    </source>
</evidence>
<comment type="caution">
    <text evidence="10">The sequence shown here is derived from an EMBL/GenBank/DDBJ whole genome shotgun (WGS) entry which is preliminary data.</text>
</comment>
<dbReference type="RefSeq" id="WP_267785110.1">
    <property type="nucleotide sequence ID" value="NZ_JAPNMI010000001.1"/>
</dbReference>
<dbReference type="GO" id="GO:0106312">
    <property type="term" value="F:methylenetetrahydrofolate reductase (NADH) activity"/>
    <property type="evidence" value="ECO:0007669"/>
    <property type="project" value="UniProtKB-EC"/>
</dbReference>
<protein>
    <recommendedName>
        <fullName evidence="9">Methylenetetrahydrofolate reductase</fullName>
    </recommendedName>
</protein>
<evidence type="ECO:0000256" key="6">
    <source>
        <dbReference type="ARBA" id="ARBA00023002"/>
    </source>
</evidence>
<evidence type="ECO:0000256" key="8">
    <source>
        <dbReference type="ARBA" id="ARBA00048628"/>
    </source>
</evidence>
<evidence type="ECO:0000313" key="10">
    <source>
        <dbReference type="EMBL" id="MCY0788331.1"/>
    </source>
</evidence>
<dbReference type="Proteomes" id="UP001076655">
    <property type="component" value="Unassembled WGS sequence"/>
</dbReference>
<name>A0A9Q4CM17_MORMO</name>
<comment type="cofactor">
    <cofactor evidence="1 9">
        <name>FAD</name>
        <dbReference type="ChEBI" id="CHEBI:57692"/>
    </cofactor>
</comment>
<evidence type="ECO:0000256" key="3">
    <source>
        <dbReference type="ARBA" id="ARBA00006743"/>
    </source>
</evidence>